<dbReference type="SMART" id="SM00448">
    <property type="entry name" value="REC"/>
    <property type="match status" value="1"/>
</dbReference>
<evidence type="ECO:0000313" key="10">
    <source>
        <dbReference type="Proteomes" id="UP001185331"/>
    </source>
</evidence>
<sequence>MNDMDCPRAGDLRLLIVDDSPEDAEIHARMLRLAWPGRVTVWTAALGEDGLALLREDVPDCVLLDHNLPDMTSLEFLAEAGAACAVIVMTGLGDEELVVQTLHAGAQDYMIKGRVTAGELSRDVDRAIEKFRLQRDLSDSREQMAAILSSVDDAVLSLNPDCRPLYVNGTAHEHLGITVGEPLPGWLCLTPLHAAVTAVLGGAERQLVEFSDGQRWFDARVHPSPGGVTVVMRDVTRQRLERERLRLLESVTVTARDAVVIAEAEPVTYPGPRVVYVNRSFTEMTGYTPEDILGQTPRILQGPQSDRRVLDRIRDNLKRWRPSDETLLNYTKAGTPFWVNLSIMPVADETGWYTHWISVQRDVTVQVRRTMLDQARRDVLEFTATGRALEDSLDVICHLLSSSLPGHAATVWVRSDHELHMRAASGDLPEQLRVDYTGSGSTVDLRQQRGVIHRAVHDARDVIVPDLLAPGVQLYEGMHALLVQHGLRSLWTVPLPASDGSGIIGVLSLVGNRPGTPDHEEAALLREVVDLTVTLLERFDAQAQLQRLALYDSLTGLPNRALYLEHLRRALGDASRAGEQLAVGLLDLNRFKQVNDTLGHSAGDDLLRQVGQRLRAALRPSDVLARMGGDEFTLMLPYRDRDRFEAGIARRLHEVFRDPFTVAGQPVFVSGSLGLALAPLHSLEPETLLSQADMAMYEAKRAGRPMGVFDTHAQINPQLVSLEADLHRALPQQELELHYQGIYRAGVREVAAAEALLRWRHPDRGLVNPDEFIGLAETNGLIVPIGAWVLREACRQAAAWQAQQPGLSVNVNLSARQFWQPDLPEVVLDALNSSRLSPHLLTLEITESVLLDVPDAAQTLGALHALGVRLSLDDFGTGYSSLSYLHRLPLHGLKIDRSFIRDLGQAQGVAENIIRAVMLLAHTLNLHVTTEGIELEAQAGFVEALGGDHLQGYLLARPLPAADFERQVLTPNQSTELHVDPLKPTALH</sequence>
<dbReference type="SMART" id="SM00052">
    <property type="entry name" value="EAL"/>
    <property type="match status" value="1"/>
</dbReference>
<protein>
    <submittedName>
        <fullName evidence="9">Diguanylate cyclase (GGDEF)-like protein/PAS domain S-box-containing protein</fullName>
    </submittedName>
</protein>
<dbReference type="InterPro" id="IPR003018">
    <property type="entry name" value="GAF"/>
</dbReference>
<gene>
    <name evidence="9" type="ORF">J2Y00_001325</name>
</gene>
<dbReference type="Pfam" id="PF00072">
    <property type="entry name" value="Response_reg"/>
    <property type="match status" value="1"/>
</dbReference>
<evidence type="ECO:0000259" key="6">
    <source>
        <dbReference type="PROSITE" id="PS50113"/>
    </source>
</evidence>
<dbReference type="GO" id="GO:0000160">
    <property type="term" value="P:phosphorelay signal transduction system"/>
    <property type="evidence" value="ECO:0007669"/>
    <property type="project" value="InterPro"/>
</dbReference>
<dbReference type="Pfam" id="PF00990">
    <property type="entry name" value="GGDEF"/>
    <property type="match status" value="1"/>
</dbReference>
<dbReference type="SMART" id="SM00267">
    <property type="entry name" value="GGDEF"/>
    <property type="match status" value="1"/>
</dbReference>
<feature type="domain" description="GGDEF" evidence="8">
    <location>
        <begin position="579"/>
        <end position="711"/>
    </location>
</feature>
<evidence type="ECO:0000259" key="5">
    <source>
        <dbReference type="PROSITE" id="PS50112"/>
    </source>
</evidence>
<feature type="domain" description="EAL" evidence="7">
    <location>
        <begin position="719"/>
        <end position="972"/>
    </location>
</feature>
<feature type="domain" description="PAS" evidence="5">
    <location>
        <begin position="240"/>
        <end position="320"/>
    </location>
</feature>
<proteinExistence type="predicted"/>
<dbReference type="Gene3D" id="3.40.50.2300">
    <property type="match status" value="1"/>
</dbReference>
<dbReference type="Gene3D" id="3.30.450.40">
    <property type="match status" value="1"/>
</dbReference>
<name>A0AAE3XBS7_9DEIO</name>
<dbReference type="InterPro" id="IPR029016">
    <property type="entry name" value="GAF-like_dom_sf"/>
</dbReference>
<dbReference type="SUPFAM" id="SSF141868">
    <property type="entry name" value="EAL domain-like"/>
    <property type="match status" value="1"/>
</dbReference>
<feature type="domain" description="Response regulatory" evidence="4">
    <location>
        <begin position="13"/>
        <end position="127"/>
    </location>
</feature>
<dbReference type="Gene3D" id="3.30.450.20">
    <property type="entry name" value="PAS domain"/>
    <property type="match status" value="2"/>
</dbReference>
<keyword evidence="2" id="KW-0418">Kinase</keyword>
<dbReference type="InterPro" id="IPR011006">
    <property type="entry name" value="CheY-like_superfamily"/>
</dbReference>
<dbReference type="PANTHER" id="PTHR44757:SF10">
    <property type="entry name" value="MEMBRANE PROTEIN"/>
    <property type="match status" value="1"/>
</dbReference>
<evidence type="ECO:0000313" key="9">
    <source>
        <dbReference type="EMBL" id="MDR6217764.1"/>
    </source>
</evidence>
<feature type="domain" description="PAC" evidence="6">
    <location>
        <begin position="321"/>
        <end position="375"/>
    </location>
</feature>
<keyword evidence="3" id="KW-0597">Phosphoprotein</keyword>
<dbReference type="InterPro" id="IPR035919">
    <property type="entry name" value="EAL_sf"/>
</dbReference>
<dbReference type="Pfam" id="PF01590">
    <property type="entry name" value="GAF"/>
    <property type="match status" value="1"/>
</dbReference>
<dbReference type="CDD" id="cd00130">
    <property type="entry name" value="PAS"/>
    <property type="match status" value="1"/>
</dbReference>
<dbReference type="EMBL" id="JAVDQK010000003">
    <property type="protein sequence ID" value="MDR6217764.1"/>
    <property type="molecule type" value="Genomic_DNA"/>
</dbReference>
<dbReference type="SUPFAM" id="SSF55073">
    <property type="entry name" value="Nucleotide cyclase"/>
    <property type="match status" value="1"/>
</dbReference>
<dbReference type="CDD" id="cd01948">
    <property type="entry name" value="EAL"/>
    <property type="match status" value="1"/>
</dbReference>
<dbReference type="SUPFAM" id="SSF52172">
    <property type="entry name" value="CheY-like"/>
    <property type="match status" value="1"/>
</dbReference>
<dbReference type="PROSITE" id="PS50113">
    <property type="entry name" value="PAC"/>
    <property type="match status" value="1"/>
</dbReference>
<dbReference type="Proteomes" id="UP001185331">
    <property type="component" value="Unassembled WGS sequence"/>
</dbReference>
<dbReference type="CDD" id="cd00156">
    <property type="entry name" value="REC"/>
    <property type="match status" value="1"/>
</dbReference>
<dbReference type="SMART" id="SM00091">
    <property type="entry name" value="PAS"/>
    <property type="match status" value="2"/>
</dbReference>
<dbReference type="InterPro" id="IPR043128">
    <property type="entry name" value="Rev_trsase/Diguanyl_cyclase"/>
</dbReference>
<dbReference type="PROSITE" id="PS50112">
    <property type="entry name" value="PAS"/>
    <property type="match status" value="1"/>
</dbReference>
<dbReference type="PROSITE" id="PS50883">
    <property type="entry name" value="EAL"/>
    <property type="match status" value="1"/>
</dbReference>
<dbReference type="InterPro" id="IPR001633">
    <property type="entry name" value="EAL_dom"/>
</dbReference>
<dbReference type="InterPro" id="IPR052155">
    <property type="entry name" value="Biofilm_reg_signaling"/>
</dbReference>
<dbReference type="SUPFAM" id="SSF55781">
    <property type="entry name" value="GAF domain-like"/>
    <property type="match status" value="1"/>
</dbReference>
<dbReference type="InterPro" id="IPR000700">
    <property type="entry name" value="PAS-assoc_C"/>
</dbReference>
<evidence type="ECO:0000256" key="3">
    <source>
        <dbReference type="PROSITE-ProRule" id="PRU00169"/>
    </source>
</evidence>
<dbReference type="RefSeq" id="WP_309851954.1">
    <property type="nucleotide sequence ID" value="NZ_JAVDQJ010000003.1"/>
</dbReference>
<reference evidence="9" key="1">
    <citation type="submission" date="2023-07" db="EMBL/GenBank/DDBJ databases">
        <title>Sorghum-associated microbial communities from plants grown in Nebraska, USA.</title>
        <authorList>
            <person name="Schachtman D."/>
        </authorList>
    </citation>
    <scope>NUCLEOTIDE SEQUENCE</scope>
    <source>
        <strain evidence="9">BE330</strain>
    </source>
</reference>
<accession>A0AAE3XBS7</accession>
<dbReference type="Gene3D" id="3.30.70.270">
    <property type="match status" value="1"/>
</dbReference>
<dbReference type="CDD" id="cd01949">
    <property type="entry name" value="GGDEF"/>
    <property type="match status" value="1"/>
</dbReference>
<dbReference type="NCBIfam" id="TIGR00229">
    <property type="entry name" value="sensory_box"/>
    <property type="match status" value="1"/>
</dbReference>
<dbReference type="Pfam" id="PF13426">
    <property type="entry name" value="PAS_9"/>
    <property type="match status" value="1"/>
</dbReference>
<evidence type="ECO:0000256" key="1">
    <source>
        <dbReference type="ARBA" id="ARBA00022679"/>
    </source>
</evidence>
<keyword evidence="1" id="KW-0808">Transferase</keyword>
<dbReference type="SMART" id="SM00086">
    <property type="entry name" value="PAC"/>
    <property type="match status" value="1"/>
</dbReference>
<dbReference type="Pfam" id="PF00563">
    <property type="entry name" value="EAL"/>
    <property type="match status" value="1"/>
</dbReference>
<comment type="caution">
    <text evidence="9">The sequence shown here is derived from an EMBL/GenBank/DDBJ whole genome shotgun (WGS) entry which is preliminary data.</text>
</comment>
<dbReference type="InterPro" id="IPR035965">
    <property type="entry name" value="PAS-like_dom_sf"/>
</dbReference>
<dbReference type="Gene3D" id="3.20.20.450">
    <property type="entry name" value="EAL domain"/>
    <property type="match status" value="1"/>
</dbReference>
<evidence type="ECO:0000259" key="4">
    <source>
        <dbReference type="PROSITE" id="PS50110"/>
    </source>
</evidence>
<feature type="modified residue" description="4-aspartylphosphate" evidence="3">
    <location>
        <position position="65"/>
    </location>
</feature>
<dbReference type="AlphaFoldDB" id="A0AAE3XBS7"/>
<evidence type="ECO:0000259" key="8">
    <source>
        <dbReference type="PROSITE" id="PS50887"/>
    </source>
</evidence>
<dbReference type="InterPro" id="IPR000160">
    <property type="entry name" value="GGDEF_dom"/>
</dbReference>
<dbReference type="InterPro" id="IPR001610">
    <property type="entry name" value="PAC"/>
</dbReference>
<evidence type="ECO:0000259" key="7">
    <source>
        <dbReference type="PROSITE" id="PS50883"/>
    </source>
</evidence>
<dbReference type="InterPro" id="IPR029787">
    <property type="entry name" value="Nucleotide_cyclase"/>
</dbReference>
<dbReference type="PROSITE" id="PS50887">
    <property type="entry name" value="GGDEF"/>
    <property type="match status" value="1"/>
</dbReference>
<dbReference type="InterPro" id="IPR000014">
    <property type="entry name" value="PAS"/>
</dbReference>
<dbReference type="NCBIfam" id="TIGR00254">
    <property type="entry name" value="GGDEF"/>
    <property type="match status" value="1"/>
</dbReference>
<dbReference type="InterPro" id="IPR001789">
    <property type="entry name" value="Sig_transdc_resp-reg_receiver"/>
</dbReference>
<dbReference type="PANTHER" id="PTHR44757">
    <property type="entry name" value="DIGUANYLATE CYCLASE DGCP"/>
    <property type="match status" value="1"/>
</dbReference>
<organism evidence="9 10">
    <name type="scientific">Deinococcus soli</name>
    <name type="common">ex Cha et al. 2016</name>
    <dbReference type="NCBI Taxonomy" id="1309411"/>
    <lineage>
        <taxon>Bacteria</taxon>
        <taxon>Thermotogati</taxon>
        <taxon>Deinococcota</taxon>
        <taxon>Deinococci</taxon>
        <taxon>Deinococcales</taxon>
        <taxon>Deinococcaceae</taxon>
        <taxon>Deinococcus</taxon>
    </lineage>
</organism>
<dbReference type="PROSITE" id="PS50110">
    <property type="entry name" value="RESPONSE_REGULATORY"/>
    <property type="match status" value="1"/>
</dbReference>
<evidence type="ECO:0000256" key="2">
    <source>
        <dbReference type="ARBA" id="ARBA00022777"/>
    </source>
</evidence>
<dbReference type="GO" id="GO:0016301">
    <property type="term" value="F:kinase activity"/>
    <property type="evidence" value="ECO:0007669"/>
    <property type="project" value="UniProtKB-KW"/>
</dbReference>
<dbReference type="SUPFAM" id="SSF55785">
    <property type="entry name" value="PYP-like sensor domain (PAS domain)"/>
    <property type="match status" value="2"/>
</dbReference>